<keyword evidence="3" id="KW-1185">Reference proteome</keyword>
<sequence length="247" mass="27257">MVYSTIQFLAVVFLAVICSQAMMFSQGELPALVVLIPALWLVSQLRSTGVVFVVTMLIYGLTLSHQPVALSVGLWMLAPLLMVVFSHRSTLWVIGTTGLITLTLLVGITLTQSAGRLDGTPLVTVVQTLCVTSISWCLHHWKPCKSHSWWTLGLLVPMWISGLVYAALVTLCITAIMGTVEHLARIKGFRWSKLLTWTLPTVGFATLVVHPNVDVPHPVFVLWFCLLGTAWMTDYILRVAAIESENE</sequence>
<accession>A0A7Z2T3S6</accession>
<keyword evidence="1" id="KW-0472">Membrane</keyword>
<organism evidence="2 3">
    <name type="scientific">Vibrio astriarenae</name>
    <dbReference type="NCBI Taxonomy" id="1481923"/>
    <lineage>
        <taxon>Bacteria</taxon>
        <taxon>Pseudomonadati</taxon>
        <taxon>Pseudomonadota</taxon>
        <taxon>Gammaproteobacteria</taxon>
        <taxon>Vibrionales</taxon>
        <taxon>Vibrionaceae</taxon>
        <taxon>Vibrio</taxon>
    </lineage>
</organism>
<name>A0A7Z2T3S6_9VIBR</name>
<evidence type="ECO:0008006" key="4">
    <source>
        <dbReference type="Google" id="ProtNLM"/>
    </source>
</evidence>
<protein>
    <recommendedName>
        <fullName evidence="4">Integral membrane protein</fullName>
    </recommendedName>
</protein>
<dbReference type="EMBL" id="CP047475">
    <property type="protein sequence ID" value="QIA63849.1"/>
    <property type="molecule type" value="Genomic_DNA"/>
</dbReference>
<feature type="transmembrane region" description="Helical" evidence="1">
    <location>
        <begin position="194"/>
        <end position="213"/>
    </location>
</feature>
<feature type="transmembrane region" description="Helical" evidence="1">
    <location>
        <begin position="122"/>
        <end position="141"/>
    </location>
</feature>
<feature type="transmembrane region" description="Helical" evidence="1">
    <location>
        <begin position="219"/>
        <end position="237"/>
    </location>
</feature>
<feature type="transmembrane region" description="Helical" evidence="1">
    <location>
        <begin position="91"/>
        <end position="110"/>
    </location>
</feature>
<gene>
    <name evidence="2" type="ORF">GT360_10105</name>
</gene>
<dbReference type="RefSeq" id="WP_164648744.1">
    <property type="nucleotide sequence ID" value="NZ_CP047475.1"/>
</dbReference>
<reference evidence="2 3" key="1">
    <citation type="submission" date="2020-01" db="EMBL/GenBank/DDBJ databases">
        <title>Whole genome and functional gene identification of agarase of Vibrio HN897.</title>
        <authorList>
            <person name="Liu Y."/>
            <person name="Zhao Z."/>
        </authorList>
    </citation>
    <scope>NUCLEOTIDE SEQUENCE [LARGE SCALE GENOMIC DNA]</scope>
    <source>
        <strain evidence="2 3">HN897</strain>
    </source>
</reference>
<evidence type="ECO:0000313" key="2">
    <source>
        <dbReference type="EMBL" id="QIA63849.1"/>
    </source>
</evidence>
<dbReference type="AlphaFoldDB" id="A0A7Z2T3S6"/>
<feature type="transmembrane region" description="Helical" evidence="1">
    <location>
        <begin position="39"/>
        <end position="61"/>
    </location>
</feature>
<keyword evidence="1" id="KW-1133">Transmembrane helix</keyword>
<keyword evidence="1" id="KW-0812">Transmembrane</keyword>
<evidence type="ECO:0000313" key="3">
    <source>
        <dbReference type="Proteomes" id="UP000464262"/>
    </source>
</evidence>
<feature type="transmembrane region" description="Helical" evidence="1">
    <location>
        <begin position="147"/>
        <end position="173"/>
    </location>
</feature>
<dbReference type="KEGG" id="vas:GT360_10105"/>
<feature type="transmembrane region" description="Helical" evidence="1">
    <location>
        <begin position="68"/>
        <end position="85"/>
    </location>
</feature>
<evidence type="ECO:0000256" key="1">
    <source>
        <dbReference type="SAM" id="Phobius"/>
    </source>
</evidence>
<proteinExistence type="predicted"/>
<dbReference type="Proteomes" id="UP000464262">
    <property type="component" value="Chromosome 1"/>
</dbReference>